<dbReference type="FunFam" id="1.10.510.10:FF:000109">
    <property type="entry name" value="Ribosomal protein S6 kinase"/>
    <property type="match status" value="1"/>
</dbReference>
<dbReference type="SUPFAM" id="SSF56112">
    <property type="entry name" value="Protein kinase-like (PK-like)"/>
    <property type="match status" value="2"/>
</dbReference>
<evidence type="ECO:0000256" key="6">
    <source>
        <dbReference type="ARBA" id="ARBA00022679"/>
    </source>
</evidence>
<keyword evidence="7" id="KW-0677">Repeat</keyword>
<gene>
    <name evidence="17" type="ORF">DGAL_LOCUS5064</name>
</gene>
<evidence type="ECO:0000256" key="13">
    <source>
        <dbReference type="PROSITE-ProRule" id="PRU10141"/>
    </source>
</evidence>
<dbReference type="OrthoDB" id="63267at2759"/>
<feature type="region of interest" description="Disordered" evidence="14">
    <location>
        <begin position="758"/>
        <end position="805"/>
    </location>
</feature>
<protein>
    <recommendedName>
        <fullName evidence="3">non-specific serine/threonine protein kinase</fullName>
        <ecNumber evidence="3">2.7.11.1</ecNumber>
    </recommendedName>
</protein>
<evidence type="ECO:0000259" key="15">
    <source>
        <dbReference type="PROSITE" id="PS50011"/>
    </source>
</evidence>
<dbReference type="PROSITE" id="PS00107">
    <property type="entry name" value="PROTEIN_KINASE_ATP"/>
    <property type="match status" value="2"/>
</dbReference>
<dbReference type="InterPro" id="IPR000961">
    <property type="entry name" value="AGC-kinase_C"/>
</dbReference>
<evidence type="ECO:0000256" key="11">
    <source>
        <dbReference type="ARBA" id="ARBA00047899"/>
    </source>
</evidence>
<dbReference type="Gene3D" id="3.30.200.20">
    <property type="entry name" value="Phosphorylase Kinase, domain 1"/>
    <property type="match status" value="2"/>
</dbReference>
<feature type="compositionally biased region" description="Polar residues" evidence="14">
    <location>
        <begin position="881"/>
        <end position="893"/>
    </location>
</feature>
<evidence type="ECO:0000256" key="9">
    <source>
        <dbReference type="ARBA" id="ARBA00022777"/>
    </source>
</evidence>
<accession>A0A8J2WKR1</accession>
<dbReference type="FunFam" id="3.30.200.20:FF:000686">
    <property type="entry name" value="Ribosomal protein S6 kinase"/>
    <property type="match status" value="1"/>
</dbReference>
<organism evidence="17 18">
    <name type="scientific">Daphnia galeata</name>
    <dbReference type="NCBI Taxonomy" id="27404"/>
    <lineage>
        <taxon>Eukaryota</taxon>
        <taxon>Metazoa</taxon>
        <taxon>Ecdysozoa</taxon>
        <taxon>Arthropoda</taxon>
        <taxon>Crustacea</taxon>
        <taxon>Branchiopoda</taxon>
        <taxon>Diplostraca</taxon>
        <taxon>Cladocera</taxon>
        <taxon>Anomopoda</taxon>
        <taxon>Daphniidae</taxon>
        <taxon>Daphnia</taxon>
    </lineage>
</organism>
<dbReference type="SMART" id="SM00133">
    <property type="entry name" value="S_TK_X"/>
    <property type="match status" value="1"/>
</dbReference>
<evidence type="ECO:0000259" key="16">
    <source>
        <dbReference type="PROSITE" id="PS51285"/>
    </source>
</evidence>
<evidence type="ECO:0000256" key="8">
    <source>
        <dbReference type="ARBA" id="ARBA00022741"/>
    </source>
</evidence>
<evidence type="ECO:0000313" key="18">
    <source>
        <dbReference type="Proteomes" id="UP000789390"/>
    </source>
</evidence>
<feature type="domain" description="Protein kinase" evidence="15">
    <location>
        <begin position="430"/>
        <end position="697"/>
    </location>
</feature>
<keyword evidence="5" id="KW-0597">Phosphoprotein</keyword>
<dbReference type="CDD" id="cd05583">
    <property type="entry name" value="STKc_MSK_N"/>
    <property type="match status" value="1"/>
</dbReference>
<feature type="compositionally biased region" description="Low complexity" evidence="14">
    <location>
        <begin position="770"/>
        <end position="786"/>
    </location>
</feature>
<dbReference type="InterPro" id="IPR011009">
    <property type="entry name" value="Kinase-like_dom_sf"/>
</dbReference>
<keyword evidence="9" id="KW-0418">Kinase</keyword>
<dbReference type="PROSITE" id="PS50011">
    <property type="entry name" value="PROTEIN_KINASE_DOM"/>
    <property type="match status" value="2"/>
</dbReference>
<dbReference type="InterPro" id="IPR017441">
    <property type="entry name" value="Protein_kinase_ATP_BS"/>
</dbReference>
<comment type="catalytic activity">
    <reaction evidence="11">
        <text>L-threonyl-[protein] + ATP = O-phospho-L-threonyl-[protein] + ADP + H(+)</text>
        <dbReference type="Rhea" id="RHEA:46608"/>
        <dbReference type="Rhea" id="RHEA-COMP:11060"/>
        <dbReference type="Rhea" id="RHEA-COMP:11605"/>
        <dbReference type="ChEBI" id="CHEBI:15378"/>
        <dbReference type="ChEBI" id="CHEBI:30013"/>
        <dbReference type="ChEBI" id="CHEBI:30616"/>
        <dbReference type="ChEBI" id="CHEBI:61977"/>
        <dbReference type="ChEBI" id="CHEBI:456216"/>
        <dbReference type="EC" id="2.7.11.1"/>
    </reaction>
</comment>
<feature type="domain" description="AGC-kinase C-terminal" evidence="16">
    <location>
        <begin position="325"/>
        <end position="393"/>
    </location>
</feature>
<keyword evidence="4" id="KW-0723">Serine/threonine-protein kinase</keyword>
<keyword evidence="8 13" id="KW-0547">Nucleotide-binding</keyword>
<dbReference type="InterPro" id="IPR008271">
    <property type="entry name" value="Ser/Thr_kinase_AS"/>
</dbReference>
<dbReference type="CDD" id="cd14092">
    <property type="entry name" value="STKc_MSK_C"/>
    <property type="match status" value="1"/>
</dbReference>
<evidence type="ECO:0000256" key="12">
    <source>
        <dbReference type="ARBA" id="ARBA00048679"/>
    </source>
</evidence>
<dbReference type="AlphaFoldDB" id="A0A8J2WKR1"/>
<keyword evidence="10 13" id="KW-0067">ATP-binding</keyword>
<dbReference type="PANTHER" id="PTHR24351">
    <property type="entry name" value="RIBOSOMAL PROTEIN S6 KINASE"/>
    <property type="match status" value="1"/>
</dbReference>
<reference evidence="17" key="1">
    <citation type="submission" date="2021-11" db="EMBL/GenBank/DDBJ databases">
        <authorList>
            <person name="Schell T."/>
        </authorList>
    </citation>
    <scope>NUCLEOTIDE SEQUENCE</scope>
    <source>
        <strain evidence="17">M5</strain>
    </source>
</reference>
<feature type="binding site" evidence="13">
    <location>
        <position position="86"/>
    </location>
    <ligand>
        <name>ATP</name>
        <dbReference type="ChEBI" id="CHEBI:30616"/>
    </ligand>
</feature>
<dbReference type="InterPro" id="IPR000719">
    <property type="entry name" value="Prot_kinase_dom"/>
</dbReference>
<evidence type="ECO:0000256" key="10">
    <source>
        <dbReference type="ARBA" id="ARBA00022840"/>
    </source>
</evidence>
<name>A0A8J2WKR1_9CRUS</name>
<proteinExistence type="inferred from homology"/>
<comment type="caution">
    <text evidence="17">The sequence shown here is derived from an EMBL/GenBank/DDBJ whole genome shotgun (WGS) entry which is preliminary data.</text>
</comment>
<comment type="cofactor">
    <cofactor evidence="1">
        <name>Mg(2+)</name>
        <dbReference type="ChEBI" id="CHEBI:18420"/>
    </cofactor>
</comment>
<evidence type="ECO:0000256" key="2">
    <source>
        <dbReference type="ARBA" id="ARBA00009804"/>
    </source>
</evidence>
<dbReference type="EMBL" id="CAKKLH010000089">
    <property type="protein sequence ID" value="CAH0102626.1"/>
    <property type="molecule type" value="Genomic_DNA"/>
</dbReference>
<dbReference type="PROSITE" id="PS00108">
    <property type="entry name" value="PROTEIN_KINASE_ST"/>
    <property type="match status" value="2"/>
</dbReference>
<evidence type="ECO:0000256" key="4">
    <source>
        <dbReference type="ARBA" id="ARBA00022527"/>
    </source>
</evidence>
<dbReference type="InterPro" id="IPR017892">
    <property type="entry name" value="Pkinase_C"/>
</dbReference>
<evidence type="ECO:0000256" key="3">
    <source>
        <dbReference type="ARBA" id="ARBA00012513"/>
    </source>
</evidence>
<dbReference type="Gene3D" id="1.10.510.10">
    <property type="entry name" value="Transferase(Phosphotransferase) domain 1"/>
    <property type="match status" value="2"/>
</dbReference>
<dbReference type="EC" id="2.7.11.1" evidence="3"/>
<comment type="similarity">
    <text evidence="2">Belongs to the protein kinase superfamily. AGC Ser/Thr protein kinase family. S6 kinase subfamily.</text>
</comment>
<feature type="domain" description="Protein kinase" evidence="15">
    <location>
        <begin position="54"/>
        <end position="324"/>
    </location>
</feature>
<dbReference type="PROSITE" id="PS51285">
    <property type="entry name" value="AGC_KINASE_CTER"/>
    <property type="match status" value="1"/>
</dbReference>
<dbReference type="Proteomes" id="UP000789390">
    <property type="component" value="Unassembled WGS sequence"/>
</dbReference>
<feature type="region of interest" description="Disordered" evidence="14">
    <location>
        <begin position="878"/>
        <end position="918"/>
    </location>
</feature>
<keyword evidence="18" id="KW-1185">Reference proteome</keyword>
<evidence type="ECO:0000313" key="17">
    <source>
        <dbReference type="EMBL" id="CAH0102626.1"/>
    </source>
</evidence>
<keyword evidence="6" id="KW-0808">Transferase</keyword>
<comment type="catalytic activity">
    <reaction evidence="12">
        <text>L-seryl-[protein] + ATP = O-phospho-L-seryl-[protein] + ADP + H(+)</text>
        <dbReference type="Rhea" id="RHEA:17989"/>
        <dbReference type="Rhea" id="RHEA-COMP:9863"/>
        <dbReference type="Rhea" id="RHEA-COMP:11604"/>
        <dbReference type="ChEBI" id="CHEBI:15378"/>
        <dbReference type="ChEBI" id="CHEBI:29999"/>
        <dbReference type="ChEBI" id="CHEBI:30616"/>
        <dbReference type="ChEBI" id="CHEBI:83421"/>
        <dbReference type="ChEBI" id="CHEBI:456216"/>
        <dbReference type="EC" id="2.7.11.1"/>
    </reaction>
</comment>
<dbReference type="GO" id="GO:0004674">
    <property type="term" value="F:protein serine/threonine kinase activity"/>
    <property type="evidence" value="ECO:0007669"/>
    <property type="project" value="UniProtKB-KW"/>
</dbReference>
<dbReference type="FunFam" id="1.10.510.10:FF:000157">
    <property type="entry name" value="Ribosomal protein S6 kinase"/>
    <property type="match status" value="1"/>
</dbReference>
<dbReference type="Pfam" id="PF00433">
    <property type="entry name" value="Pkinase_C"/>
    <property type="match status" value="1"/>
</dbReference>
<dbReference type="GO" id="GO:0005524">
    <property type="term" value="F:ATP binding"/>
    <property type="evidence" value="ECO:0007669"/>
    <property type="project" value="UniProtKB-UniRule"/>
</dbReference>
<sequence length="986" mass="110723">MGVHTQGESGFFDEDPDELSAMVQNETIEQHETANASNTVVNLTGRGRVDMSNFELLKVLGTGAYGKVFLVRKRGGNDHGTLYAMKVLKKASIVQKKKTAEHTMTERQVLEAVRQSPFLVTLYYAFQTDAKLHLILDYVSGGELFTHLYQRERFAENEVRIYIAEIILALEHLHKLGIIYRDIKLENILLDSQGHIVLTDFGLSKEFLPHEKNARAYSFCGTIEYMAPEIVRGGGAGHDMAVDWWGVGVLTYELLTGASPFTVEGEKNNQQEISRRILSIHPPIPEDLSIEVKDFIGQLLTKDPSRRLGGGTSDAVELKQHSFFKNLNWDEVGKKLVRAPFIPRIVDELDVSNFAEEFTGMAPTDSPAIVPTNVDKIFKGYSYIAPSILFTENIISEDLFALSADNKPTLSNIIGARFKNSTFFLHYHMDLREQALGDGSFSVCRRCVHKTSGQEMAVKIVSRRVDCGQEINLLRACQGHPNIVRLHDVFYDEAHTYIVMELLKGGELLQRIRQQKQFTETQAARIWQKLVAGVHHVHCKGIVHRDLKPENLLFESTDENAELKIVDFGFARLKPEPQKLLNTPCFTLQYAAPEVLKTVLVPKDARYENGYDESCDLWSLGVILYTMLCGRAPFHSNSREGNAAAAVMQRIKTGDFDFDGDAWKHVSSKAKNIIQGLLTVDPKKRLTINEVMNCSWLMPKNRESSFGFPSLMTPGILSIRSFPKATELAVKQTIDAFHMAAREGFRLQDVCNARLAQRRKAKRSSNDARSISTSSSFSSSSSGNSSMRTASKGEGSASWSSVGFTPRKMTSEDDNVFSFREARVQEYLSSLSEAESSSRDSFHKAQEKDESFSIKNSWGNRICDSLSSVIENQVMAAPPQQDLSQPGPSSNDNILLLPISSSTRSKKRKESNKMLLAPNLLGQDQVRNSEEDSSLTHITHCKQDQQYSGATEVFERPLTRARKRNMARVCEIQPYIQPIPKRRKNL</sequence>
<evidence type="ECO:0000256" key="7">
    <source>
        <dbReference type="ARBA" id="ARBA00022737"/>
    </source>
</evidence>
<feature type="binding site" evidence="13">
    <location>
        <position position="459"/>
    </location>
    <ligand>
        <name>ATP</name>
        <dbReference type="ChEBI" id="CHEBI:30616"/>
    </ligand>
</feature>
<evidence type="ECO:0000256" key="14">
    <source>
        <dbReference type="SAM" id="MobiDB-lite"/>
    </source>
</evidence>
<dbReference type="FunFam" id="3.30.200.20:FF:000559">
    <property type="entry name" value="Ribosomal protein S6 kinase"/>
    <property type="match status" value="1"/>
</dbReference>
<evidence type="ECO:0000256" key="1">
    <source>
        <dbReference type="ARBA" id="ARBA00001946"/>
    </source>
</evidence>
<evidence type="ECO:0000256" key="5">
    <source>
        <dbReference type="ARBA" id="ARBA00022553"/>
    </source>
</evidence>
<dbReference type="SMART" id="SM00220">
    <property type="entry name" value="S_TKc"/>
    <property type="match status" value="2"/>
</dbReference>
<dbReference type="Pfam" id="PF00069">
    <property type="entry name" value="Pkinase"/>
    <property type="match status" value="2"/>
</dbReference>